<dbReference type="SMART" id="SM00347">
    <property type="entry name" value="HTH_MARR"/>
    <property type="match status" value="1"/>
</dbReference>
<dbReference type="InterPro" id="IPR000835">
    <property type="entry name" value="HTH_MarR-typ"/>
</dbReference>
<dbReference type="InterPro" id="IPR036388">
    <property type="entry name" value="WH-like_DNA-bd_sf"/>
</dbReference>
<keyword evidence="6" id="KW-1185">Reference proteome</keyword>
<evidence type="ECO:0000256" key="2">
    <source>
        <dbReference type="ARBA" id="ARBA00023125"/>
    </source>
</evidence>
<protein>
    <recommendedName>
        <fullName evidence="4">HTH marR-type domain-containing protein</fullName>
    </recommendedName>
</protein>
<keyword evidence="2" id="KW-0238">DNA-binding</keyword>
<organism evidence="5 6">
    <name type="scientific">Convivina praedatoris</name>
    <dbReference type="NCBI Taxonomy" id="2880963"/>
    <lineage>
        <taxon>Bacteria</taxon>
        <taxon>Bacillati</taxon>
        <taxon>Bacillota</taxon>
        <taxon>Bacilli</taxon>
        <taxon>Lactobacillales</taxon>
        <taxon>Lactobacillaceae</taxon>
        <taxon>Convivina</taxon>
    </lineage>
</organism>
<evidence type="ECO:0000313" key="6">
    <source>
        <dbReference type="Proteomes" id="UP000838102"/>
    </source>
</evidence>
<evidence type="ECO:0000256" key="3">
    <source>
        <dbReference type="ARBA" id="ARBA00023163"/>
    </source>
</evidence>
<dbReference type="PANTHER" id="PTHR42756:SF2">
    <property type="entry name" value="MARR FAMILY REGULATORY PROTEIN"/>
    <property type="match status" value="1"/>
</dbReference>
<dbReference type="Proteomes" id="UP000838102">
    <property type="component" value="Unassembled WGS sequence"/>
</dbReference>
<sequence>MDNLELFRLIGSISRRATREVNQMVKAYDLDNNLFLYLLRIVEHPGLTQYELIQLVEVDKTTMSRSLKKLLDKGYIRKAVDDQNRNFKRLFPTGQALNIQKEIAQIESEYVDEQLVNLSTDEKGKLSAILLKIQASSTSK</sequence>
<accession>A0ABN8HET0</accession>
<evidence type="ECO:0000259" key="4">
    <source>
        <dbReference type="PROSITE" id="PS50995"/>
    </source>
</evidence>
<dbReference type="EMBL" id="CAKOEU010000007">
    <property type="protein sequence ID" value="CAH1856560.1"/>
    <property type="molecule type" value="Genomic_DNA"/>
</dbReference>
<keyword evidence="1" id="KW-0805">Transcription regulation</keyword>
<dbReference type="SUPFAM" id="SSF46785">
    <property type="entry name" value="Winged helix' DNA-binding domain"/>
    <property type="match status" value="1"/>
</dbReference>
<evidence type="ECO:0000313" key="5">
    <source>
        <dbReference type="EMBL" id="CAH1856560.1"/>
    </source>
</evidence>
<reference evidence="5" key="1">
    <citation type="submission" date="2022-03" db="EMBL/GenBank/DDBJ databases">
        <authorList>
            <person name="Hettiarachchi G."/>
        </authorList>
    </citation>
    <scope>NUCLEOTIDE SEQUENCE</scope>
    <source>
        <strain evidence="5">LMG 32447</strain>
    </source>
</reference>
<gene>
    <name evidence="5" type="ORF">LMG032447_01314</name>
</gene>
<dbReference type="Gene3D" id="1.10.10.10">
    <property type="entry name" value="Winged helix-like DNA-binding domain superfamily/Winged helix DNA-binding domain"/>
    <property type="match status" value="1"/>
</dbReference>
<dbReference type="Pfam" id="PF12802">
    <property type="entry name" value="MarR_2"/>
    <property type="match status" value="1"/>
</dbReference>
<feature type="domain" description="HTH marR-type" evidence="4">
    <location>
        <begin position="3"/>
        <end position="135"/>
    </location>
</feature>
<keyword evidence="3" id="KW-0804">Transcription</keyword>
<evidence type="ECO:0000256" key="1">
    <source>
        <dbReference type="ARBA" id="ARBA00023015"/>
    </source>
</evidence>
<comment type="caution">
    <text evidence="5">The sequence shown here is derived from an EMBL/GenBank/DDBJ whole genome shotgun (WGS) entry which is preliminary data.</text>
</comment>
<dbReference type="InterPro" id="IPR036390">
    <property type="entry name" value="WH_DNA-bd_sf"/>
</dbReference>
<dbReference type="RefSeq" id="WP_248706664.1">
    <property type="nucleotide sequence ID" value="NZ_CAKOET010000008.1"/>
</dbReference>
<dbReference type="PRINTS" id="PR00598">
    <property type="entry name" value="HTHMARR"/>
</dbReference>
<name>A0ABN8HET0_9LACO</name>
<dbReference type="PROSITE" id="PS50995">
    <property type="entry name" value="HTH_MARR_2"/>
    <property type="match status" value="1"/>
</dbReference>
<dbReference type="PANTHER" id="PTHR42756">
    <property type="entry name" value="TRANSCRIPTIONAL REGULATOR, MARR"/>
    <property type="match status" value="1"/>
</dbReference>
<proteinExistence type="predicted"/>